<evidence type="ECO:0000313" key="3">
    <source>
        <dbReference type="Proteomes" id="UP000232722"/>
    </source>
</evidence>
<dbReference type="AlphaFoldDB" id="A0A2N0NT60"/>
<evidence type="ECO:0000256" key="1">
    <source>
        <dbReference type="SAM" id="MobiDB-lite"/>
    </source>
</evidence>
<proteinExistence type="predicted"/>
<sequence length="493" mass="56697">MSVSNTTIDPETFVIPHRETMHKYFSSAPFITCTFIEFLHQLGSEQKLKSTEQKSIDEKYIKLLYSLSEDQELPQFAQNHAKGLMEEISSKEVAAFWDSIAEYEKCSTSEKQQVQSNVSIDGSDVTRVQQDEELLEVFTQKKRRDEDDITPTKKSRTDYESMYSPPSSEMKKLPSLTIDSDDNNEHDEITIIRDVPRSFLDNSNNENELIIDRFNISKLFRQYQDESFNLANSGGLYVEADVHEILSLTSIFMLSPNSHSEMMINIFGLDLLDKISDKLKPNKQEFNVEYEAKFKSIIKQSINISRDNAINSLLGNSEKPESINLKENLGFVILDGLKSLPSHKLKCKPSEITLITNYLDYIMKGLFHHPDKYIIEWPNTGQETKASKVEGRARQPDFLVSAIHQLEKRGSLFVGEVTSPAEKENVHKNYTFLTVRSLLQESFDNFFNKLRSPKEQAKKLSFKCETLSTSSFNQLISNTRNVNRKCSSWFGRF</sequence>
<comment type="caution">
    <text evidence="2">The sequence shown here is derived from an EMBL/GenBank/DDBJ whole genome shotgun (WGS) entry which is preliminary data.</text>
</comment>
<feature type="region of interest" description="Disordered" evidence="1">
    <location>
        <begin position="142"/>
        <end position="180"/>
    </location>
</feature>
<evidence type="ECO:0000313" key="2">
    <source>
        <dbReference type="EMBL" id="PKB97742.1"/>
    </source>
</evidence>
<organism evidence="2 3">
    <name type="scientific">Rhizophagus irregularis</name>
    <dbReference type="NCBI Taxonomy" id="588596"/>
    <lineage>
        <taxon>Eukaryota</taxon>
        <taxon>Fungi</taxon>
        <taxon>Fungi incertae sedis</taxon>
        <taxon>Mucoromycota</taxon>
        <taxon>Glomeromycotina</taxon>
        <taxon>Glomeromycetes</taxon>
        <taxon>Glomerales</taxon>
        <taxon>Glomeraceae</taxon>
        <taxon>Rhizophagus</taxon>
    </lineage>
</organism>
<dbReference type="VEuPathDB" id="FungiDB:RhiirFUN_000696"/>
<name>A0A2N0NT60_9GLOM</name>
<dbReference type="VEuPathDB" id="FungiDB:FUN_015065"/>
<dbReference type="Proteomes" id="UP000232722">
    <property type="component" value="Unassembled WGS sequence"/>
</dbReference>
<reference evidence="2 3" key="2">
    <citation type="submission" date="2017-09" db="EMBL/GenBank/DDBJ databases">
        <title>Extensive intraspecific genome diversity in a model arbuscular mycorrhizal fungus.</title>
        <authorList>
            <person name="Chen E.C."/>
            <person name="Morin E."/>
            <person name="Beaudet D."/>
            <person name="Noel J."/>
            <person name="Ndikumana S."/>
            <person name="Charron P."/>
            <person name="St-Onge C."/>
            <person name="Giorgi J."/>
            <person name="Grigoriev I.V."/>
            <person name="Roux C."/>
            <person name="Martin F.M."/>
            <person name="Corradi N."/>
        </authorList>
    </citation>
    <scope>NUCLEOTIDE SEQUENCE [LARGE SCALE GENOMIC DNA]</scope>
    <source>
        <strain evidence="2 3">A5</strain>
    </source>
</reference>
<accession>A0A2N0NT60</accession>
<dbReference type="EMBL" id="LLXJ01003007">
    <property type="protein sequence ID" value="PKB97742.1"/>
    <property type="molecule type" value="Genomic_DNA"/>
</dbReference>
<protein>
    <submittedName>
        <fullName evidence="2">Uncharacterized protein</fullName>
    </submittedName>
</protein>
<gene>
    <name evidence="2" type="ORF">RhiirA5_432557</name>
</gene>
<reference evidence="2 3" key="1">
    <citation type="submission" date="2016-04" db="EMBL/GenBank/DDBJ databases">
        <title>Genome analyses suggest a sexual origin of heterokaryosis in a supposedly ancient asexual fungus.</title>
        <authorList>
            <person name="Ropars J."/>
            <person name="Sedzielewska K."/>
            <person name="Noel J."/>
            <person name="Charron P."/>
            <person name="Farinelli L."/>
            <person name="Marton T."/>
            <person name="Kruger M."/>
            <person name="Pelin A."/>
            <person name="Brachmann A."/>
            <person name="Corradi N."/>
        </authorList>
    </citation>
    <scope>NUCLEOTIDE SEQUENCE [LARGE SCALE GENOMIC DNA]</scope>
    <source>
        <strain evidence="2 3">A5</strain>
    </source>
</reference>